<accession>A0A9P6FWN9</accession>
<sequence length="505" mass="55886">MDADQSQKPSSRSHDHLKGNLSASSNASSGRNAITSTRPPPAGALKTNVSNAVASSSKPTTTGSGPVISRDSAGTGQKRVYSWQSFPQDKLDAIAFDSHKQKKARLKVNYFTLLQPVQSCHETALLTNTMYDLLSTASPYQQENPPKCDFCPHARFASMAVYETHLQSKRHLQRVENKDKGQLSDEKRHELQREEEEVEQQQLSLYMSGSGKATATTTTTSVQGISSPTSQDVPEISRRFVDVVMWKQLKAWKGHITSDQHMRKVLKLMKGQTPMLAPLTRLDVLSAQDSFGWGTDINKLEEEEDAEEDGGDERLLKRESEKLNRIAFRNEKTKGSAHDNEHVGSSKNKSGANKANNNVGSADLVFSSDEESEESEDTDDGYNDPSAYLYGYNDKDTNEGESKSEEEDEVAASNDEDEYPRDTASTIAARTETAHLHSIPGQQQQQQQYVLGAVSNSIKAISSLTTGRKLDNDNEMRDRDRDRETGLKGVGHSMEEEGDDMDLSD</sequence>
<reference evidence="2" key="1">
    <citation type="journal article" date="2020" name="Fungal Divers.">
        <title>Resolving the Mortierellaceae phylogeny through synthesis of multi-gene phylogenetics and phylogenomics.</title>
        <authorList>
            <person name="Vandepol N."/>
            <person name="Liber J."/>
            <person name="Desiro A."/>
            <person name="Na H."/>
            <person name="Kennedy M."/>
            <person name="Barry K."/>
            <person name="Grigoriev I.V."/>
            <person name="Miller A.N."/>
            <person name="O'Donnell K."/>
            <person name="Stajich J.E."/>
            <person name="Bonito G."/>
        </authorList>
    </citation>
    <scope>NUCLEOTIDE SEQUENCE</scope>
    <source>
        <strain evidence="2">KOD1015</strain>
    </source>
</reference>
<evidence type="ECO:0000313" key="3">
    <source>
        <dbReference type="Proteomes" id="UP000780801"/>
    </source>
</evidence>
<feature type="region of interest" description="Disordered" evidence="1">
    <location>
        <begin position="212"/>
        <end position="232"/>
    </location>
</feature>
<feature type="compositionally biased region" description="Basic and acidic residues" evidence="1">
    <location>
        <begin position="173"/>
        <end position="192"/>
    </location>
</feature>
<feature type="region of interest" description="Disordered" evidence="1">
    <location>
        <begin position="170"/>
        <end position="196"/>
    </location>
</feature>
<feature type="compositionally biased region" description="Low complexity" evidence="1">
    <location>
        <begin position="345"/>
        <end position="362"/>
    </location>
</feature>
<feature type="region of interest" description="Disordered" evidence="1">
    <location>
        <begin position="463"/>
        <end position="505"/>
    </location>
</feature>
<protein>
    <submittedName>
        <fullName evidence="2">Uncharacterized protein</fullName>
    </submittedName>
</protein>
<keyword evidence="3" id="KW-1185">Reference proteome</keyword>
<feature type="compositionally biased region" description="Polar residues" evidence="1">
    <location>
        <begin position="221"/>
        <end position="232"/>
    </location>
</feature>
<feature type="compositionally biased region" description="Low complexity" evidence="1">
    <location>
        <begin position="20"/>
        <end position="33"/>
    </location>
</feature>
<evidence type="ECO:0000313" key="2">
    <source>
        <dbReference type="EMBL" id="KAF9582081.1"/>
    </source>
</evidence>
<name>A0A9P6FWN9_9FUNG</name>
<dbReference type="EMBL" id="JAABOA010001194">
    <property type="protein sequence ID" value="KAF9582081.1"/>
    <property type="molecule type" value="Genomic_DNA"/>
</dbReference>
<dbReference type="AlphaFoldDB" id="A0A9P6FWN9"/>
<feature type="region of interest" description="Disordered" evidence="1">
    <location>
        <begin position="1"/>
        <end position="74"/>
    </location>
</feature>
<dbReference type="OrthoDB" id="2440782at2759"/>
<feature type="compositionally biased region" description="Polar residues" evidence="1">
    <location>
        <begin position="1"/>
        <end position="10"/>
    </location>
</feature>
<evidence type="ECO:0000256" key="1">
    <source>
        <dbReference type="SAM" id="MobiDB-lite"/>
    </source>
</evidence>
<comment type="caution">
    <text evidence="2">The sequence shown here is derived from an EMBL/GenBank/DDBJ whole genome shotgun (WGS) entry which is preliminary data.</text>
</comment>
<feature type="region of interest" description="Disordered" evidence="1">
    <location>
        <begin position="326"/>
        <end position="425"/>
    </location>
</feature>
<feature type="compositionally biased region" description="Acidic residues" evidence="1">
    <location>
        <begin position="496"/>
        <end position="505"/>
    </location>
</feature>
<feature type="compositionally biased region" description="Acidic residues" evidence="1">
    <location>
        <begin position="368"/>
        <end position="382"/>
    </location>
</feature>
<feature type="compositionally biased region" description="Basic and acidic residues" evidence="1">
    <location>
        <begin position="326"/>
        <end position="344"/>
    </location>
</feature>
<feature type="compositionally biased region" description="Low complexity" evidence="1">
    <location>
        <begin position="55"/>
        <end position="66"/>
    </location>
</feature>
<organism evidence="2 3">
    <name type="scientific">Lunasporangiospora selenospora</name>
    <dbReference type="NCBI Taxonomy" id="979761"/>
    <lineage>
        <taxon>Eukaryota</taxon>
        <taxon>Fungi</taxon>
        <taxon>Fungi incertae sedis</taxon>
        <taxon>Mucoromycota</taxon>
        <taxon>Mortierellomycotina</taxon>
        <taxon>Mortierellomycetes</taxon>
        <taxon>Mortierellales</taxon>
        <taxon>Mortierellaceae</taxon>
        <taxon>Lunasporangiospora</taxon>
    </lineage>
</organism>
<dbReference type="Proteomes" id="UP000780801">
    <property type="component" value="Unassembled WGS sequence"/>
</dbReference>
<gene>
    <name evidence="2" type="ORF">BGW38_000671</name>
</gene>
<feature type="compositionally biased region" description="Acidic residues" evidence="1">
    <location>
        <begin position="404"/>
        <end position="419"/>
    </location>
</feature>
<feature type="compositionally biased region" description="Basic and acidic residues" evidence="1">
    <location>
        <begin position="393"/>
        <end position="403"/>
    </location>
</feature>
<proteinExistence type="predicted"/>
<feature type="compositionally biased region" description="Basic and acidic residues" evidence="1">
    <location>
        <begin position="468"/>
        <end position="486"/>
    </location>
</feature>